<reference evidence="4" key="2">
    <citation type="submission" date="2020-04" db="EMBL/GenBank/DDBJ databases">
        <authorList>
            <consortium name="NCBI Genome Project"/>
        </authorList>
    </citation>
    <scope>NUCLEOTIDE SEQUENCE</scope>
    <source>
        <strain evidence="4">CBS 304.34</strain>
    </source>
</reference>
<dbReference type="RefSeq" id="XP_033568414.1">
    <property type="nucleotide sequence ID" value="XM_033722590.1"/>
</dbReference>
<evidence type="ECO:0000313" key="3">
    <source>
        <dbReference type="Proteomes" id="UP000504636"/>
    </source>
</evidence>
<organism evidence="2">
    <name type="scientific">Mytilinidion resinicola</name>
    <dbReference type="NCBI Taxonomy" id="574789"/>
    <lineage>
        <taxon>Eukaryota</taxon>
        <taxon>Fungi</taxon>
        <taxon>Dikarya</taxon>
        <taxon>Ascomycota</taxon>
        <taxon>Pezizomycotina</taxon>
        <taxon>Dothideomycetes</taxon>
        <taxon>Pleosporomycetidae</taxon>
        <taxon>Mytilinidiales</taxon>
        <taxon>Mytilinidiaceae</taxon>
        <taxon>Mytilinidion</taxon>
    </lineage>
</organism>
<name>A0A6A6XYF9_9PEZI</name>
<gene>
    <name evidence="2 4" type="ORF">BDZ99DRAFT_483691</name>
</gene>
<feature type="region of interest" description="Disordered" evidence="1">
    <location>
        <begin position="15"/>
        <end position="117"/>
    </location>
</feature>
<proteinExistence type="predicted"/>
<feature type="region of interest" description="Disordered" evidence="1">
    <location>
        <begin position="146"/>
        <end position="169"/>
    </location>
</feature>
<evidence type="ECO:0000313" key="2">
    <source>
        <dbReference type="EMBL" id="KAF2801450.1"/>
    </source>
</evidence>
<reference evidence="4" key="3">
    <citation type="submission" date="2025-04" db="UniProtKB">
        <authorList>
            <consortium name="RefSeq"/>
        </authorList>
    </citation>
    <scope>IDENTIFICATION</scope>
    <source>
        <strain evidence="4">CBS 304.34</strain>
    </source>
</reference>
<dbReference type="Proteomes" id="UP000504636">
    <property type="component" value="Unplaced"/>
</dbReference>
<evidence type="ECO:0000313" key="4">
    <source>
        <dbReference type="RefSeq" id="XP_033568414.1"/>
    </source>
</evidence>
<keyword evidence="3" id="KW-1185">Reference proteome</keyword>
<reference evidence="2 4" key="1">
    <citation type="journal article" date="2020" name="Stud. Mycol.">
        <title>101 Dothideomycetes genomes: a test case for predicting lifestyles and emergence of pathogens.</title>
        <authorList>
            <person name="Haridas S."/>
            <person name="Albert R."/>
            <person name="Binder M."/>
            <person name="Bloem J."/>
            <person name="Labutti K."/>
            <person name="Salamov A."/>
            <person name="Andreopoulos B."/>
            <person name="Baker S."/>
            <person name="Barry K."/>
            <person name="Bills G."/>
            <person name="Bluhm B."/>
            <person name="Cannon C."/>
            <person name="Castanera R."/>
            <person name="Culley D."/>
            <person name="Daum C."/>
            <person name="Ezra D."/>
            <person name="Gonzalez J."/>
            <person name="Henrissat B."/>
            <person name="Kuo A."/>
            <person name="Liang C."/>
            <person name="Lipzen A."/>
            <person name="Lutzoni F."/>
            <person name="Magnuson J."/>
            <person name="Mondo S."/>
            <person name="Nolan M."/>
            <person name="Ohm R."/>
            <person name="Pangilinan J."/>
            <person name="Park H.-J."/>
            <person name="Ramirez L."/>
            <person name="Alfaro M."/>
            <person name="Sun H."/>
            <person name="Tritt A."/>
            <person name="Yoshinaga Y."/>
            <person name="Zwiers L.-H."/>
            <person name="Turgeon B."/>
            <person name="Goodwin S."/>
            <person name="Spatafora J."/>
            <person name="Crous P."/>
            <person name="Grigoriev I."/>
        </authorList>
    </citation>
    <scope>NUCLEOTIDE SEQUENCE</scope>
    <source>
        <strain evidence="2 4">CBS 304.34</strain>
    </source>
</reference>
<evidence type="ECO:0000256" key="1">
    <source>
        <dbReference type="SAM" id="MobiDB-lite"/>
    </source>
</evidence>
<dbReference type="EMBL" id="MU003730">
    <property type="protein sequence ID" value="KAF2801450.1"/>
    <property type="molecule type" value="Genomic_DNA"/>
</dbReference>
<dbReference type="AlphaFoldDB" id="A0A6A6XYF9"/>
<feature type="compositionally biased region" description="Polar residues" evidence="1">
    <location>
        <begin position="148"/>
        <end position="166"/>
    </location>
</feature>
<accession>A0A6A6XYF9</accession>
<protein>
    <submittedName>
        <fullName evidence="2 4">Uncharacterized protein</fullName>
    </submittedName>
</protein>
<sequence length="181" mass="18909">MDSCSTLQQTLASELAEINAQTDDEDEDDPLLDHITVRTSKPSTPSTHSTSSRPGTPSTVDATSTREPSYEADSASKGPTGHLPTPELEDDAAPYAGAETDAETDTDATHDAALNAAPDAAPAAPYAAIAALRQPLRQPLILVRDGSEQPSRTTSTTSHLNRSINGLDNEGQAVATTTMLL</sequence>
<dbReference type="GeneID" id="54463483"/>
<feature type="compositionally biased region" description="Low complexity" evidence="1">
    <location>
        <begin position="39"/>
        <end position="59"/>
    </location>
</feature>